<dbReference type="OrthoDB" id="3734314at2"/>
<name>A0A1Q2CWD8_9ACTN</name>
<keyword evidence="3" id="KW-1185">Reference proteome</keyword>
<sequence>MSDYNQRPDNEHNFDDEAAYVEAESIDEPVVDPHEPIVDAGDAPGEEAKAEGHDKLEKATVELNQLAENLARAAADAAYATIGLVGLVSDRVKEFYADQKKHYADEHPDLEGEPEAKHVISRFGEQVDRFVGDIGTTIRDLADRGRASSKVAAEDAADKAADLADRAAAKAADLADKADEGAHRAADKFGDSAQRAADAFGEKAESASERVDDVVDKADDPRLRDQW</sequence>
<organism evidence="2 3">
    <name type="scientific">Tessaracoccus flavescens</name>
    <dbReference type="NCBI Taxonomy" id="399497"/>
    <lineage>
        <taxon>Bacteria</taxon>
        <taxon>Bacillati</taxon>
        <taxon>Actinomycetota</taxon>
        <taxon>Actinomycetes</taxon>
        <taxon>Propionibacteriales</taxon>
        <taxon>Propionibacteriaceae</taxon>
        <taxon>Tessaracoccus</taxon>
    </lineage>
</organism>
<protein>
    <submittedName>
        <fullName evidence="2">Uncharacterized protein</fullName>
    </submittedName>
</protein>
<feature type="compositionally biased region" description="Basic and acidic residues" evidence="1">
    <location>
        <begin position="200"/>
        <end position="227"/>
    </location>
</feature>
<reference evidence="2 3" key="1">
    <citation type="journal article" date="2008" name="Int. J. Syst. Evol. Microbiol.">
        <title>Tessaracoccus flavescens sp. nov., isolated from marine sediment.</title>
        <authorList>
            <person name="Lee D.W."/>
            <person name="Lee S.D."/>
        </authorList>
    </citation>
    <scope>NUCLEOTIDE SEQUENCE [LARGE SCALE GENOMIC DNA]</scope>
    <source>
        <strain evidence="2 3">SST-39T</strain>
    </source>
</reference>
<proteinExistence type="predicted"/>
<dbReference type="RefSeq" id="WP_077348660.1">
    <property type="nucleotide sequence ID" value="NZ_CP019607.1"/>
</dbReference>
<feature type="region of interest" description="Disordered" evidence="1">
    <location>
        <begin position="172"/>
        <end position="227"/>
    </location>
</feature>
<dbReference type="Gene3D" id="1.20.120.20">
    <property type="entry name" value="Apolipoprotein"/>
    <property type="match status" value="1"/>
</dbReference>
<accession>A0A1Q2CWD8</accession>
<gene>
    <name evidence="2" type="ORF">BW733_05605</name>
</gene>
<evidence type="ECO:0000256" key="1">
    <source>
        <dbReference type="SAM" id="MobiDB-lite"/>
    </source>
</evidence>
<evidence type="ECO:0000313" key="2">
    <source>
        <dbReference type="EMBL" id="AQP50381.1"/>
    </source>
</evidence>
<dbReference type="AlphaFoldDB" id="A0A1Q2CWD8"/>
<feature type="region of interest" description="Disordered" evidence="1">
    <location>
        <begin position="22"/>
        <end position="52"/>
    </location>
</feature>
<dbReference type="Proteomes" id="UP000188235">
    <property type="component" value="Chromosome"/>
</dbReference>
<dbReference type="KEGG" id="tfa:BW733_05605"/>
<dbReference type="EMBL" id="CP019607">
    <property type="protein sequence ID" value="AQP50381.1"/>
    <property type="molecule type" value="Genomic_DNA"/>
</dbReference>
<feature type="compositionally biased region" description="Basic and acidic residues" evidence="1">
    <location>
        <begin position="172"/>
        <end position="190"/>
    </location>
</feature>
<evidence type="ECO:0000313" key="3">
    <source>
        <dbReference type="Proteomes" id="UP000188235"/>
    </source>
</evidence>